<evidence type="ECO:0000256" key="8">
    <source>
        <dbReference type="SAM" id="MobiDB-lite"/>
    </source>
</evidence>
<protein>
    <recommendedName>
        <fullName evidence="3">beta-N-acetylhexosaminidase</fullName>
        <ecNumber evidence="3">3.2.1.52</ecNumber>
    </recommendedName>
    <alternativeName>
        <fullName evidence="6">Beta-N-acetylhexosaminidase</fullName>
    </alternativeName>
    <alternativeName>
        <fullName evidence="7">N-acetyl-beta-glucosaminidase</fullName>
    </alternativeName>
</protein>
<dbReference type="Proteomes" id="UP001589828">
    <property type="component" value="Unassembled WGS sequence"/>
</dbReference>
<keyword evidence="11" id="KW-1185">Reference proteome</keyword>
<dbReference type="InterPro" id="IPR008965">
    <property type="entry name" value="CBM2/CBM3_carb-bd_dom_sf"/>
</dbReference>
<evidence type="ECO:0000313" key="11">
    <source>
        <dbReference type="Proteomes" id="UP001589828"/>
    </source>
</evidence>
<dbReference type="SUPFAM" id="SSF51445">
    <property type="entry name" value="(Trans)glycosidases"/>
    <property type="match status" value="1"/>
</dbReference>
<dbReference type="InterPro" id="IPR015882">
    <property type="entry name" value="HEX_bac_N"/>
</dbReference>
<dbReference type="Gene3D" id="3.20.20.80">
    <property type="entry name" value="Glycosidases"/>
    <property type="match status" value="1"/>
</dbReference>
<dbReference type="InterPro" id="IPR014756">
    <property type="entry name" value="Ig_E-set"/>
</dbReference>
<organism evidence="10 11">
    <name type="scientific">Mucilaginibacter angelicae</name>
    <dbReference type="NCBI Taxonomy" id="869718"/>
    <lineage>
        <taxon>Bacteria</taxon>
        <taxon>Pseudomonadati</taxon>
        <taxon>Bacteroidota</taxon>
        <taxon>Sphingobacteriia</taxon>
        <taxon>Sphingobacteriales</taxon>
        <taxon>Sphingobacteriaceae</taxon>
        <taxon>Mucilaginibacter</taxon>
    </lineage>
</organism>
<feature type="region of interest" description="Disordered" evidence="8">
    <location>
        <begin position="377"/>
        <end position="401"/>
    </location>
</feature>
<evidence type="ECO:0000256" key="5">
    <source>
        <dbReference type="ARBA" id="ARBA00023295"/>
    </source>
</evidence>
<dbReference type="SUPFAM" id="SSF55545">
    <property type="entry name" value="beta-N-acetylhexosaminidase-like domain"/>
    <property type="match status" value="1"/>
</dbReference>
<evidence type="ECO:0000256" key="6">
    <source>
        <dbReference type="ARBA" id="ARBA00030512"/>
    </source>
</evidence>
<comment type="similarity">
    <text evidence="2">Belongs to the glycosyl hydrolase 20 family.</text>
</comment>
<feature type="domain" description="Chitobiase/beta-hexosaminidases N-terminal" evidence="9">
    <location>
        <begin position="30"/>
        <end position="185"/>
    </location>
</feature>
<gene>
    <name evidence="10" type="ORF">ACFFGT_31545</name>
</gene>
<reference evidence="10 11" key="1">
    <citation type="submission" date="2024-09" db="EMBL/GenBank/DDBJ databases">
        <authorList>
            <person name="Sun Q."/>
            <person name="Mori K."/>
        </authorList>
    </citation>
    <scope>NUCLEOTIDE SEQUENCE [LARGE SCALE GENOMIC DNA]</scope>
    <source>
        <strain evidence="10 11">NCAIM B.02415</strain>
    </source>
</reference>
<dbReference type="Pfam" id="PF03174">
    <property type="entry name" value="CHB_HEX_C"/>
    <property type="match status" value="1"/>
</dbReference>
<dbReference type="InterPro" id="IPR013783">
    <property type="entry name" value="Ig-like_fold"/>
</dbReference>
<dbReference type="Pfam" id="PF00728">
    <property type="entry name" value="Glyco_hydro_20"/>
    <property type="match status" value="1"/>
</dbReference>
<dbReference type="PRINTS" id="PR00738">
    <property type="entry name" value="GLHYDRLASE20"/>
</dbReference>
<evidence type="ECO:0000256" key="3">
    <source>
        <dbReference type="ARBA" id="ARBA00012663"/>
    </source>
</evidence>
<dbReference type="SUPFAM" id="SSF81296">
    <property type="entry name" value="E set domains"/>
    <property type="match status" value="1"/>
</dbReference>
<dbReference type="InterPro" id="IPR029018">
    <property type="entry name" value="Hex-like_dom2"/>
</dbReference>
<dbReference type="InterPro" id="IPR017853">
    <property type="entry name" value="GH"/>
</dbReference>
<dbReference type="Gene3D" id="2.60.40.10">
    <property type="entry name" value="Immunoglobulins"/>
    <property type="match status" value="1"/>
</dbReference>
<dbReference type="InterPro" id="IPR004867">
    <property type="entry name" value="CHB_C_dom"/>
</dbReference>
<dbReference type="SUPFAM" id="SSF49384">
    <property type="entry name" value="Carbohydrate-binding domain"/>
    <property type="match status" value="1"/>
</dbReference>
<dbReference type="InterPro" id="IPR015883">
    <property type="entry name" value="Glyco_hydro_20_cat"/>
</dbReference>
<evidence type="ECO:0000256" key="7">
    <source>
        <dbReference type="ARBA" id="ARBA00033000"/>
    </source>
</evidence>
<accession>A0ABV6LHC2</accession>
<dbReference type="InterPro" id="IPR025705">
    <property type="entry name" value="Beta_hexosaminidase_sua/sub"/>
</dbReference>
<dbReference type="Pfam" id="PF03173">
    <property type="entry name" value="CHB_HEX"/>
    <property type="match status" value="1"/>
</dbReference>
<keyword evidence="4" id="KW-0378">Hydrolase</keyword>
<evidence type="ECO:0000313" key="10">
    <source>
        <dbReference type="EMBL" id="MFC0518790.1"/>
    </source>
</evidence>
<dbReference type="Pfam" id="PF02838">
    <property type="entry name" value="Glyco_hydro_20b"/>
    <property type="match status" value="1"/>
</dbReference>
<dbReference type="CDD" id="cd02847">
    <property type="entry name" value="E_set_Chitobiase_C"/>
    <property type="match status" value="1"/>
</dbReference>
<dbReference type="InterPro" id="IPR004866">
    <property type="entry name" value="CHB/HEX_N_dom"/>
</dbReference>
<comment type="caution">
    <text evidence="10">The sequence shown here is derived from an EMBL/GenBank/DDBJ whole genome shotgun (WGS) entry which is preliminary data.</text>
</comment>
<dbReference type="PANTHER" id="PTHR22600:SF57">
    <property type="entry name" value="BETA-N-ACETYLHEXOSAMINIDASE"/>
    <property type="match status" value="1"/>
</dbReference>
<dbReference type="SMART" id="SM01081">
    <property type="entry name" value="CHB_HEX"/>
    <property type="match status" value="1"/>
</dbReference>
<dbReference type="EMBL" id="JBHLTS010000080">
    <property type="protein sequence ID" value="MFC0518790.1"/>
    <property type="molecule type" value="Genomic_DNA"/>
</dbReference>
<sequence length="858" mass="96579">MNKIFTMMVVAAVFVCSGFKINDDKKPNIADLHLNWQVMDNNYQNKNEALTALVITNKSHEVLPASGWKIYFNSGRGFTKAAVSNNALIEQVNGDLYSISPTSGFKDLKPGETARIEFVCDDPVVNITDAPEGPYLVWDNAPEKGYSFGSYNITPYKPTYQGLITPEIVFDRNKTVADIPADQLVQVFPTPVSYHLTGGLGAYAYFDFYDVIFGADKRFEKEGKILKDYLESLDKNIFNVNKLSSTLRSIKIEYKKDISAEGYELKVEHLSITILASTPAGAFYGIQSLKTMISPSALPNRKEKLEIPCVEVADAPRFAHRAVMLDVARNFQSKQQVLKLLEAMSLYKLNILHLHLTDDEGWRIEIPSLPELTSIGSKRGHTLDSKHHLPPSHGSGPEVDNPFGTGYYTKADYIEILKYANERHIIVVPEIETPGHARASIKAMNARYDRLMAEGKKAEAEKYLLYDQNDKSDYRSVQYWNDNVIDVSLPSTYNFVETVVNDLIRTYKEAGAPLPTIHFGGDEVPANVWEKSPAYLALKATHPEIKSTNDLWYYFYGRVNELLKAKGILLSGWEEMALRKTTLDGEPAYVPNPDFTKEHLQVDVWNNVLGAGQEDLAYRLANGGYKVVLTCVTNLYFDMANYKSFDEPGYYWGAFLGIDKFYSFIPYDYFKNADVDKQGNPINRNIFIGKQRLTDYGKSNIVGLQGALWAETVKGPERMDYMIFPRLLGLAERAWAQDPAWATEKDPVKSKEEYQVAWSNFLNVLGKRELPRLTYYEGGYNYRVPKPGISLQDGKYLSNVEFPGLTIRYTTNGKDPDATSKVYTGPVNYNGGVIKFRAFDPKGRGGNVAEGGNNNLNP</sequence>
<dbReference type="InterPro" id="IPR012291">
    <property type="entry name" value="CBM2_carb-bd_dom_sf"/>
</dbReference>
<dbReference type="Gene3D" id="3.30.379.10">
    <property type="entry name" value="Chitobiase/beta-hexosaminidase domain 2-like"/>
    <property type="match status" value="1"/>
</dbReference>
<dbReference type="EC" id="3.2.1.52" evidence="3"/>
<comment type="catalytic activity">
    <reaction evidence="1">
        <text>Hydrolysis of terminal non-reducing N-acetyl-D-hexosamine residues in N-acetyl-beta-D-hexosaminides.</text>
        <dbReference type="EC" id="3.2.1.52"/>
    </reaction>
</comment>
<dbReference type="Gene3D" id="2.60.40.290">
    <property type="match status" value="1"/>
</dbReference>
<evidence type="ECO:0000256" key="1">
    <source>
        <dbReference type="ARBA" id="ARBA00001231"/>
    </source>
</evidence>
<dbReference type="PANTHER" id="PTHR22600">
    <property type="entry name" value="BETA-HEXOSAMINIDASE"/>
    <property type="match status" value="1"/>
</dbReference>
<dbReference type="RefSeq" id="WP_377026496.1">
    <property type="nucleotide sequence ID" value="NZ_JBHLTS010000080.1"/>
</dbReference>
<keyword evidence="5" id="KW-0326">Glycosidase</keyword>
<name>A0ABV6LHC2_9SPHI</name>
<evidence type="ECO:0000256" key="2">
    <source>
        <dbReference type="ARBA" id="ARBA00006285"/>
    </source>
</evidence>
<proteinExistence type="inferred from homology"/>
<evidence type="ECO:0000259" key="9">
    <source>
        <dbReference type="SMART" id="SM01081"/>
    </source>
</evidence>
<evidence type="ECO:0000256" key="4">
    <source>
        <dbReference type="ARBA" id="ARBA00022801"/>
    </source>
</evidence>